<dbReference type="PANTHER" id="PTHR32194">
    <property type="entry name" value="METALLOPROTEASE TLDD"/>
    <property type="match status" value="1"/>
</dbReference>
<evidence type="ECO:0000256" key="10">
    <source>
        <dbReference type="PIRSR" id="PIRSR600243-1"/>
    </source>
</evidence>
<dbReference type="PROSITE" id="PS51476">
    <property type="entry name" value="PROTEASOME_BETA_2"/>
    <property type="match status" value="1"/>
</dbReference>
<dbReference type="InterPro" id="IPR029055">
    <property type="entry name" value="Ntn_hydrolases_N"/>
</dbReference>
<comment type="function">
    <text evidence="9">Component of the proteasome core, a large protease complex with broad specificity involved in protein degradation.</text>
</comment>
<feature type="active site" description="Nucleophile" evidence="9 10">
    <location>
        <position position="11"/>
    </location>
</feature>
<proteinExistence type="inferred from homology"/>
<evidence type="ECO:0000256" key="5">
    <source>
        <dbReference type="ARBA" id="ARBA00022801"/>
    </source>
</evidence>
<dbReference type="GO" id="GO:0005737">
    <property type="term" value="C:cytoplasm"/>
    <property type="evidence" value="ECO:0007669"/>
    <property type="project" value="UniProtKB-SubCell"/>
</dbReference>
<dbReference type="PANTHER" id="PTHR32194:SF0">
    <property type="entry name" value="ATP-DEPENDENT PROTEASE SUBUNIT HSLV"/>
    <property type="match status" value="1"/>
</dbReference>
<dbReference type="InterPro" id="IPR023333">
    <property type="entry name" value="Proteasome_suB-type"/>
</dbReference>
<dbReference type="NCBIfam" id="TIGR03634">
    <property type="entry name" value="arc_protsome_B"/>
    <property type="match status" value="1"/>
</dbReference>
<evidence type="ECO:0000256" key="2">
    <source>
        <dbReference type="ARBA" id="ARBA00022490"/>
    </source>
</evidence>
<dbReference type="GO" id="GO:0010498">
    <property type="term" value="P:proteasomal protein catabolic process"/>
    <property type="evidence" value="ECO:0007669"/>
    <property type="project" value="UniProtKB-UniRule"/>
</dbReference>
<dbReference type="GeneID" id="97611191"/>
<keyword evidence="5 9" id="KW-0378">Hydrolase</keyword>
<dbReference type="InterPro" id="IPR001353">
    <property type="entry name" value="Proteasome_sua/b"/>
</dbReference>
<dbReference type="GO" id="GO:0019774">
    <property type="term" value="C:proteasome core complex, beta-subunit complex"/>
    <property type="evidence" value="ECO:0007669"/>
    <property type="project" value="UniProtKB-UniRule"/>
</dbReference>
<dbReference type="PROSITE" id="PS00854">
    <property type="entry name" value="PROTEASOME_BETA_1"/>
    <property type="match status" value="1"/>
</dbReference>
<evidence type="ECO:0000256" key="8">
    <source>
        <dbReference type="ARBA" id="ARBA00023145"/>
    </source>
</evidence>
<protein>
    <recommendedName>
        <fullName evidence="9">Proteasome subunit beta</fullName>
        <ecNumber evidence="9">3.4.25.1</ecNumber>
    </recommendedName>
    <alternativeName>
        <fullName evidence="9">20S proteasome beta subunit</fullName>
    </alternativeName>
    <alternativeName>
        <fullName evidence="9">Proteasome core protein PsmB</fullName>
    </alternativeName>
</protein>
<dbReference type="SUPFAM" id="SSF56235">
    <property type="entry name" value="N-terminal nucleophile aminohydrolases (Ntn hydrolases)"/>
    <property type="match status" value="1"/>
</dbReference>
<comment type="caution">
    <text evidence="11">The sequence shown here is derived from an EMBL/GenBank/DDBJ whole genome shotgun (WGS) entry which is preliminary data.</text>
</comment>
<dbReference type="EMBL" id="QGMZ01000014">
    <property type="protein sequence ID" value="PWR74936.1"/>
    <property type="molecule type" value="Genomic_DNA"/>
</dbReference>
<dbReference type="HAMAP" id="MF_02113_A">
    <property type="entry name" value="Proteasome_B_A"/>
    <property type="match status" value="1"/>
</dbReference>
<keyword evidence="7 9" id="KW-0647">Proteasome</keyword>
<dbReference type="Pfam" id="PF00227">
    <property type="entry name" value="Proteasome"/>
    <property type="match status" value="1"/>
</dbReference>
<sequence length="209" mass="22166">MVEQSDTMKGTTTVGIVFESGVVLASEKRATMGYLISNKTAKKIYQVAPRIGLTTAGGVGDAQQLARLMTVEANLYEIRRGKRISVQAASTLLSNVLHGNRMYPFYVQLLIGGVDETGPVLFSVDAVGGSGREDGIVATGSGSPMAYGVLEDRYVSGMDEKSAVELAIRALRSAIKRDAGSGEGMAVVVITPDSYRELTDEEISVLTPN</sequence>
<evidence type="ECO:0000256" key="7">
    <source>
        <dbReference type="ARBA" id="ARBA00022942"/>
    </source>
</evidence>
<dbReference type="GO" id="GO:0004298">
    <property type="term" value="F:threonine-type endopeptidase activity"/>
    <property type="evidence" value="ECO:0007669"/>
    <property type="project" value="UniProtKB-UniRule"/>
</dbReference>
<dbReference type="RefSeq" id="WP_109940368.1">
    <property type="nucleotide sequence ID" value="NZ_CP176366.1"/>
</dbReference>
<keyword evidence="3 9" id="KW-0645">Protease</keyword>
<dbReference type="Gene3D" id="3.60.20.10">
    <property type="entry name" value="Glutamine Phosphoribosylpyrophosphate, subunit 1, domain 1"/>
    <property type="match status" value="1"/>
</dbReference>
<evidence type="ECO:0000313" key="12">
    <source>
        <dbReference type="Proteomes" id="UP000245934"/>
    </source>
</evidence>
<reference evidence="11 12" key="1">
    <citation type="submission" date="2018-05" db="EMBL/GenBank/DDBJ databases">
        <title>Draft genome of Methanospirillum stamsii Pt1.</title>
        <authorList>
            <person name="Dueholm M.S."/>
            <person name="Nielsen P.H."/>
            <person name="Bakmann L.F."/>
            <person name="Otzen D.E."/>
        </authorList>
    </citation>
    <scope>NUCLEOTIDE SEQUENCE [LARGE SCALE GENOMIC DNA]</scope>
    <source>
        <strain evidence="11 12">Pt1</strain>
    </source>
</reference>
<dbReference type="InterPro" id="IPR000243">
    <property type="entry name" value="Pept_T1A_subB"/>
</dbReference>
<dbReference type="AlphaFoldDB" id="A0A2V2NBD3"/>
<dbReference type="CDD" id="cd03764">
    <property type="entry name" value="proteasome_beta_archeal"/>
    <property type="match status" value="1"/>
</dbReference>
<comment type="similarity">
    <text evidence="9">Belongs to the peptidase T1B family.</text>
</comment>
<comment type="subunit">
    <text evidence="9">The 20S proteasome core is composed of 14 alpha and 14 beta subunits that assemble into four stacked heptameric rings, resulting in a barrel-shaped structure. The two inner rings, each composed of seven catalytic beta subunits, are sandwiched by two outer rings, each composed of seven alpha subunits. The catalytic chamber with the active sites is on the inside of the barrel. Has a gated structure, the ends of the cylinder being occluded by the N-termini of the alpha-subunits. Is capped at one or both ends by the proteasome regulatory ATPase, PAN.</text>
</comment>
<keyword evidence="12" id="KW-1185">Reference proteome</keyword>
<dbReference type="Proteomes" id="UP000245934">
    <property type="component" value="Unassembled WGS sequence"/>
</dbReference>
<dbReference type="InterPro" id="IPR019983">
    <property type="entry name" value="Pept_T1A_Psome_bsu_arc"/>
</dbReference>
<dbReference type="PRINTS" id="PR00141">
    <property type="entry name" value="PROTEASOME"/>
</dbReference>
<keyword evidence="4 9" id="KW-0888">Threonine protease</keyword>
<dbReference type="EC" id="3.4.25.1" evidence="9"/>
<feature type="chain" id="PRO_5023287986" description="Proteasome subunit beta" evidence="9">
    <location>
        <begin position="11"/>
        <end position="209"/>
    </location>
</feature>
<comment type="catalytic activity">
    <reaction evidence="1 9">
        <text>Cleavage of peptide bonds with very broad specificity.</text>
        <dbReference type="EC" id="3.4.25.1"/>
    </reaction>
</comment>
<evidence type="ECO:0000256" key="4">
    <source>
        <dbReference type="ARBA" id="ARBA00022698"/>
    </source>
</evidence>
<gene>
    <name evidence="9 11" type="primary">psmB</name>
    <name evidence="11" type="ORF">DLD82_06830</name>
</gene>
<feature type="propeptide" id="PRO_5016184366" description="Removed in mature form; by autocatalysis" evidence="9">
    <location>
        <begin position="1"/>
        <end position="10"/>
    </location>
</feature>
<dbReference type="OrthoDB" id="6330at2157"/>
<dbReference type="FunFam" id="3.60.20.10:FF:000049">
    <property type="entry name" value="Proteasome subunit beta"/>
    <property type="match status" value="1"/>
</dbReference>
<accession>A0A2V2NBD3</accession>
<comment type="activity regulation">
    <text evidence="9">The formation of the proteasomal ATPase PAN-20S proteasome complex, via the docking of the C-termini of PAN into the intersubunit pockets in the alpha-rings, triggers opening of the gate for substrate entry. Interconversion between the open-gate and close-gate conformations leads to a dynamic regulation of the 20S proteasome proteolysis activity.</text>
</comment>
<evidence type="ECO:0000256" key="6">
    <source>
        <dbReference type="ARBA" id="ARBA00022813"/>
    </source>
</evidence>
<keyword evidence="6 9" id="KW-0068">Autocatalytic cleavage</keyword>
<evidence type="ECO:0000256" key="1">
    <source>
        <dbReference type="ARBA" id="ARBA00001198"/>
    </source>
</evidence>
<keyword evidence="2 9" id="KW-0963">Cytoplasm</keyword>
<dbReference type="InterPro" id="IPR016050">
    <property type="entry name" value="Proteasome_bsu_CS"/>
</dbReference>
<organism evidence="11 12">
    <name type="scientific">Methanospirillum stamsii</name>
    <dbReference type="NCBI Taxonomy" id="1277351"/>
    <lineage>
        <taxon>Archaea</taxon>
        <taxon>Methanobacteriati</taxon>
        <taxon>Methanobacteriota</taxon>
        <taxon>Stenosarchaea group</taxon>
        <taxon>Methanomicrobia</taxon>
        <taxon>Methanomicrobiales</taxon>
        <taxon>Methanospirillaceae</taxon>
        <taxon>Methanospirillum</taxon>
    </lineage>
</organism>
<evidence type="ECO:0000256" key="3">
    <source>
        <dbReference type="ARBA" id="ARBA00022670"/>
    </source>
</evidence>
<name>A0A2V2NBD3_9EURY</name>
<comment type="subcellular location">
    <subcellularLocation>
        <location evidence="9">Cytoplasm</location>
    </subcellularLocation>
</comment>
<keyword evidence="8 9" id="KW-0865">Zymogen</keyword>
<evidence type="ECO:0000256" key="9">
    <source>
        <dbReference type="HAMAP-Rule" id="MF_02113"/>
    </source>
</evidence>
<evidence type="ECO:0000313" key="11">
    <source>
        <dbReference type="EMBL" id="PWR74936.1"/>
    </source>
</evidence>